<protein>
    <submittedName>
        <fullName evidence="1">Uncharacterized protein</fullName>
    </submittedName>
</protein>
<dbReference type="KEGG" id="tpla:ElP_45290"/>
<reference evidence="1 2" key="1">
    <citation type="submission" date="2019-02" db="EMBL/GenBank/DDBJ databases">
        <title>Deep-cultivation of Planctomycetes and their phenomic and genomic characterization uncovers novel biology.</title>
        <authorList>
            <person name="Wiegand S."/>
            <person name="Jogler M."/>
            <person name="Boedeker C."/>
            <person name="Pinto D."/>
            <person name="Vollmers J."/>
            <person name="Rivas-Marin E."/>
            <person name="Kohn T."/>
            <person name="Peeters S.H."/>
            <person name="Heuer A."/>
            <person name="Rast P."/>
            <person name="Oberbeckmann S."/>
            <person name="Bunk B."/>
            <person name="Jeske O."/>
            <person name="Meyerdierks A."/>
            <person name="Storesund J.E."/>
            <person name="Kallscheuer N."/>
            <person name="Luecker S."/>
            <person name="Lage O.M."/>
            <person name="Pohl T."/>
            <person name="Merkel B.J."/>
            <person name="Hornburger P."/>
            <person name="Mueller R.-W."/>
            <person name="Bruemmer F."/>
            <person name="Labrenz M."/>
            <person name="Spormann A.M."/>
            <person name="Op den Camp H."/>
            <person name="Overmann J."/>
            <person name="Amann R."/>
            <person name="Jetten M.S.M."/>
            <person name="Mascher T."/>
            <person name="Medema M.H."/>
            <person name="Devos D.P."/>
            <person name="Kaster A.-K."/>
            <person name="Ovreas L."/>
            <person name="Rohde M."/>
            <person name="Galperin M.Y."/>
            <person name="Jogler C."/>
        </authorList>
    </citation>
    <scope>NUCLEOTIDE SEQUENCE [LARGE SCALE GENOMIC DNA]</scope>
    <source>
        <strain evidence="1 2">ElP</strain>
    </source>
</reference>
<accession>A0A518H744</accession>
<evidence type="ECO:0000313" key="2">
    <source>
        <dbReference type="Proteomes" id="UP000317835"/>
    </source>
</evidence>
<dbReference type="AlphaFoldDB" id="A0A518H744"/>
<gene>
    <name evidence="1" type="ORF">ElP_45290</name>
</gene>
<keyword evidence="2" id="KW-1185">Reference proteome</keyword>
<proteinExistence type="predicted"/>
<dbReference type="OrthoDB" id="274484at2"/>
<sequence>MADPSAARLILIVTGSALRAEEVDRPLAYYLRKQVEEQLGRRGDDQAGFQVRVVSDLRWLHDETFQEQPTVSVGGPGVNLLSHRWLEELPLSLAVEEQYFIQMDPDLNELKVSIWGMDNPNTQIAVSAFVTRFLPRFLDRCLAEAPDAIDLDEFD</sequence>
<name>A0A518H744_9BACT</name>
<dbReference type="Proteomes" id="UP000317835">
    <property type="component" value="Chromosome"/>
</dbReference>
<evidence type="ECO:0000313" key="1">
    <source>
        <dbReference type="EMBL" id="QDV36601.1"/>
    </source>
</evidence>
<dbReference type="EMBL" id="CP036426">
    <property type="protein sequence ID" value="QDV36601.1"/>
    <property type="molecule type" value="Genomic_DNA"/>
</dbReference>
<organism evidence="1 2">
    <name type="scientific">Tautonia plasticadhaerens</name>
    <dbReference type="NCBI Taxonomy" id="2527974"/>
    <lineage>
        <taxon>Bacteria</taxon>
        <taxon>Pseudomonadati</taxon>
        <taxon>Planctomycetota</taxon>
        <taxon>Planctomycetia</taxon>
        <taxon>Isosphaerales</taxon>
        <taxon>Isosphaeraceae</taxon>
        <taxon>Tautonia</taxon>
    </lineage>
</organism>
<dbReference type="RefSeq" id="WP_145273119.1">
    <property type="nucleotide sequence ID" value="NZ_CP036426.1"/>
</dbReference>